<keyword evidence="2" id="KW-1185">Reference proteome</keyword>
<organism evidence="1 2">
    <name type="scientific">Pseudomonas shahriarae</name>
    <dbReference type="NCBI Taxonomy" id="2745512"/>
    <lineage>
        <taxon>Bacteria</taxon>
        <taxon>Pseudomonadati</taxon>
        <taxon>Pseudomonadota</taxon>
        <taxon>Gammaproteobacteria</taxon>
        <taxon>Pseudomonadales</taxon>
        <taxon>Pseudomonadaceae</taxon>
        <taxon>Pseudomonas</taxon>
    </lineage>
</organism>
<sequence>MSNYVVGNQTMEPQIAKGTTEFFDKLKDQLRKNGGGIVNDYGRFETIGMIRILPSQVELGLFDTAPKPRGKAKHFWVMRLRRLPGRSRLPRGFSQKTLFV</sequence>
<gene>
    <name evidence="1" type="ORF">M5G27_28035</name>
</gene>
<comment type="caution">
    <text evidence="1">The sequence shown here is derived from an EMBL/GenBank/DDBJ whole genome shotgun (WGS) entry which is preliminary data.</text>
</comment>
<reference evidence="1 2" key="1">
    <citation type="submission" date="2022-05" db="EMBL/GenBank/DDBJ databases">
        <title>Novel Pseudomonas spp. Isolated from a Rainbow Trout Aquaculture Facility.</title>
        <authorList>
            <person name="Testerman T."/>
            <person name="Graf J."/>
        </authorList>
    </citation>
    <scope>NUCLEOTIDE SEQUENCE [LARGE SCALE GENOMIC DNA]</scope>
    <source>
        <strain evidence="1 2">ID1042</strain>
    </source>
</reference>
<dbReference type="RefSeq" id="WP_273878316.1">
    <property type="nucleotide sequence ID" value="NZ_JAMDHA010000041.1"/>
</dbReference>
<dbReference type="EMBL" id="JAMDHA010000041">
    <property type="protein sequence ID" value="MDD1011326.1"/>
    <property type="molecule type" value="Genomic_DNA"/>
</dbReference>
<accession>A0A9X4HCT0</accession>
<name>A0A9X4HCT0_9PSED</name>
<evidence type="ECO:0000313" key="1">
    <source>
        <dbReference type="EMBL" id="MDD1011326.1"/>
    </source>
</evidence>
<protein>
    <submittedName>
        <fullName evidence="1">Uncharacterized protein</fullName>
    </submittedName>
</protein>
<proteinExistence type="predicted"/>
<evidence type="ECO:0000313" key="2">
    <source>
        <dbReference type="Proteomes" id="UP001148185"/>
    </source>
</evidence>
<dbReference type="Proteomes" id="UP001148185">
    <property type="component" value="Unassembled WGS sequence"/>
</dbReference>
<dbReference type="AlphaFoldDB" id="A0A9X4HCT0"/>